<name>A0A8J6IYT7_9FIRM</name>
<evidence type="ECO:0000313" key="2">
    <source>
        <dbReference type="Proteomes" id="UP000602260"/>
    </source>
</evidence>
<dbReference type="Proteomes" id="UP000602260">
    <property type="component" value="Unassembled WGS sequence"/>
</dbReference>
<dbReference type="InterPro" id="IPR010921">
    <property type="entry name" value="Trp_repressor/repl_initiator"/>
</dbReference>
<dbReference type="InterPro" id="IPR000831">
    <property type="entry name" value="Trp_repress"/>
</dbReference>
<protein>
    <recommendedName>
        <fullName evidence="3">TrpR-related protein YerC/YecD</fullName>
    </recommendedName>
</protein>
<dbReference type="InterPro" id="IPR038116">
    <property type="entry name" value="TrpR-like_sf"/>
</dbReference>
<dbReference type="GO" id="GO:0043565">
    <property type="term" value="F:sequence-specific DNA binding"/>
    <property type="evidence" value="ECO:0007669"/>
    <property type="project" value="InterPro"/>
</dbReference>
<dbReference type="Gene3D" id="1.10.1270.10">
    <property type="entry name" value="TrpR-like"/>
    <property type="match status" value="1"/>
</dbReference>
<sequence>MSHLQRNQSEPIDRLFQGILSLDTVDECYTFFSDLFTIQELTAFAQRFQVAGLLLDGNTYEMVRNQVPVSSSTITRINTELRYGSGGYQLVLNRLKEGDTQGSAQDPVPAK</sequence>
<dbReference type="RefSeq" id="WP_147562083.1">
    <property type="nucleotide sequence ID" value="NZ_JACOPN010000008.1"/>
</dbReference>
<dbReference type="NCBIfam" id="TIGR02531">
    <property type="entry name" value="yecD_yerC"/>
    <property type="match status" value="1"/>
</dbReference>
<comment type="caution">
    <text evidence="1">The sequence shown here is derived from an EMBL/GenBank/DDBJ whole genome shotgun (WGS) entry which is preliminary data.</text>
</comment>
<accession>A0A8J6IYT7</accession>
<dbReference type="EMBL" id="JACOPN010000008">
    <property type="protein sequence ID" value="MBC5718000.1"/>
    <property type="molecule type" value="Genomic_DNA"/>
</dbReference>
<dbReference type="PANTHER" id="PTHR40080:SF1">
    <property type="entry name" value="TRPR-LIKE PROTEIN YERC_YECD"/>
    <property type="match status" value="1"/>
</dbReference>
<reference evidence="1" key="1">
    <citation type="submission" date="2020-08" db="EMBL/GenBank/DDBJ databases">
        <title>Genome public.</title>
        <authorList>
            <person name="Liu C."/>
            <person name="Sun Q."/>
        </authorList>
    </citation>
    <scope>NUCLEOTIDE SEQUENCE</scope>
    <source>
        <strain evidence="1">BX5</strain>
    </source>
</reference>
<dbReference type="InterPro" id="IPR013368">
    <property type="entry name" value="YecD_YerC"/>
</dbReference>
<dbReference type="PANTHER" id="PTHR40080">
    <property type="entry name" value="LMO1763 PROTEIN"/>
    <property type="match status" value="1"/>
</dbReference>
<dbReference type="Pfam" id="PF01371">
    <property type="entry name" value="Trp_repressor"/>
    <property type="match status" value="1"/>
</dbReference>
<proteinExistence type="predicted"/>
<evidence type="ECO:0008006" key="3">
    <source>
        <dbReference type="Google" id="ProtNLM"/>
    </source>
</evidence>
<keyword evidence="2" id="KW-1185">Reference proteome</keyword>
<gene>
    <name evidence="1" type="ORF">H8S55_11845</name>
</gene>
<dbReference type="AlphaFoldDB" id="A0A8J6IYT7"/>
<dbReference type="GO" id="GO:0003700">
    <property type="term" value="F:DNA-binding transcription factor activity"/>
    <property type="evidence" value="ECO:0007669"/>
    <property type="project" value="InterPro"/>
</dbReference>
<dbReference type="PIRSF" id="PIRSF012508">
    <property type="entry name" value="YerC"/>
    <property type="match status" value="1"/>
</dbReference>
<dbReference type="SUPFAM" id="SSF48295">
    <property type="entry name" value="TrpR-like"/>
    <property type="match status" value="1"/>
</dbReference>
<organism evidence="1 2">
    <name type="scientific">Flintibacter faecis</name>
    <dbReference type="NCBI Taxonomy" id="2763047"/>
    <lineage>
        <taxon>Bacteria</taxon>
        <taxon>Bacillati</taxon>
        <taxon>Bacillota</taxon>
        <taxon>Clostridia</taxon>
        <taxon>Eubacteriales</taxon>
        <taxon>Flintibacter</taxon>
    </lineage>
</organism>
<evidence type="ECO:0000313" key="1">
    <source>
        <dbReference type="EMBL" id="MBC5718000.1"/>
    </source>
</evidence>